<name>A0A1W0WP18_HYPEX</name>
<evidence type="ECO:0000313" key="1">
    <source>
        <dbReference type="EMBL" id="OQV16948.1"/>
    </source>
</evidence>
<dbReference type="Proteomes" id="UP000192578">
    <property type="component" value="Unassembled WGS sequence"/>
</dbReference>
<comment type="caution">
    <text evidence="1">The sequence shown here is derived from an EMBL/GenBank/DDBJ whole genome shotgun (WGS) entry which is preliminary data.</text>
</comment>
<dbReference type="EMBL" id="MTYJ01000068">
    <property type="protein sequence ID" value="OQV16948.1"/>
    <property type="molecule type" value="Genomic_DNA"/>
</dbReference>
<keyword evidence="2" id="KW-1185">Reference proteome</keyword>
<evidence type="ECO:0000313" key="2">
    <source>
        <dbReference type="Proteomes" id="UP000192578"/>
    </source>
</evidence>
<gene>
    <name evidence="1" type="ORF">BV898_08953</name>
</gene>
<reference evidence="2" key="1">
    <citation type="submission" date="2017-01" db="EMBL/GenBank/DDBJ databases">
        <title>Comparative genomics of anhydrobiosis in the tardigrade Hypsibius dujardini.</title>
        <authorList>
            <person name="Yoshida Y."/>
            <person name="Koutsovoulos G."/>
            <person name="Laetsch D."/>
            <person name="Stevens L."/>
            <person name="Kumar S."/>
            <person name="Horikawa D."/>
            <person name="Ishino K."/>
            <person name="Komine S."/>
            <person name="Tomita M."/>
            <person name="Blaxter M."/>
            <person name="Arakawa K."/>
        </authorList>
    </citation>
    <scope>NUCLEOTIDE SEQUENCE [LARGE SCALE GENOMIC DNA]</scope>
    <source>
        <strain evidence="2">Z151</strain>
    </source>
</reference>
<organism evidence="1 2">
    <name type="scientific">Hypsibius exemplaris</name>
    <name type="common">Freshwater tardigrade</name>
    <dbReference type="NCBI Taxonomy" id="2072580"/>
    <lineage>
        <taxon>Eukaryota</taxon>
        <taxon>Metazoa</taxon>
        <taxon>Ecdysozoa</taxon>
        <taxon>Tardigrada</taxon>
        <taxon>Eutardigrada</taxon>
        <taxon>Parachela</taxon>
        <taxon>Hypsibioidea</taxon>
        <taxon>Hypsibiidae</taxon>
        <taxon>Hypsibius</taxon>
    </lineage>
</organism>
<sequence length="81" mass="9111">MNSIDEIASRASNFLDETNTPGFRRSLGIAISAVFGKTTGPERGYRLREYRRGQPLSSASARHLRDVILQYQPVFGPYPRP</sequence>
<proteinExistence type="predicted"/>
<dbReference type="AlphaFoldDB" id="A0A1W0WP18"/>
<accession>A0A1W0WP18</accession>
<protein>
    <submittedName>
        <fullName evidence="1">Uncharacterized protein</fullName>
    </submittedName>
</protein>